<proteinExistence type="predicted"/>
<sequence length="25" mass="2931">MFHMRKVKFPVHNTTRGIQISCIVS</sequence>
<dbReference type="AlphaFoldDB" id="A0A0K2VKM4"/>
<protein>
    <submittedName>
        <fullName evidence="1">Uncharacterized protein</fullName>
    </submittedName>
</protein>
<organism evidence="1">
    <name type="scientific">Lepeophtheirus salmonis</name>
    <name type="common">Salmon louse</name>
    <name type="synonym">Caligus salmonis</name>
    <dbReference type="NCBI Taxonomy" id="72036"/>
    <lineage>
        <taxon>Eukaryota</taxon>
        <taxon>Metazoa</taxon>
        <taxon>Ecdysozoa</taxon>
        <taxon>Arthropoda</taxon>
        <taxon>Crustacea</taxon>
        <taxon>Multicrustacea</taxon>
        <taxon>Hexanauplia</taxon>
        <taxon>Copepoda</taxon>
        <taxon>Siphonostomatoida</taxon>
        <taxon>Caligidae</taxon>
        <taxon>Lepeophtheirus</taxon>
    </lineage>
</organism>
<dbReference type="EMBL" id="HACA01033185">
    <property type="protein sequence ID" value="CDW50546.1"/>
    <property type="molecule type" value="Transcribed_RNA"/>
</dbReference>
<reference evidence="1" key="1">
    <citation type="submission" date="2014-05" db="EMBL/GenBank/DDBJ databases">
        <authorList>
            <person name="Chronopoulou M."/>
        </authorList>
    </citation>
    <scope>NUCLEOTIDE SEQUENCE</scope>
    <source>
        <tissue evidence="1">Whole organism</tissue>
    </source>
</reference>
<evidence type="ECO:0000313" key="1">
    <source>
        <dbReference type="EMBL" id="CDW50546.1"/>
    </source>
</evidence>
<accession>A0A0K2VKM4</accession>
<name>A0A0K2VKM4_LEPSM</name>